<dbReference type="Pfam" id="PF14231">
    <property type="entry name" value="GXWXG"/>
    <property type="match status" value="1"/>
</dbReference>
<dbReference type="AlphaFoldDB" id="A0A975XMJ6"/>
<dbReference type="Proteomes" id="UP000680588">
    <property type="component" value="Chromosome"/>
</dbReference>
<feature type="domain" description="DUF4334" evidence="2">
    <location>
        <begin position="208"/>
        <end position="263"/>
    </location>
</feature>
<feature type="domain" description="GXWXG" evidence="1">
    <location>
        <begin position="107"/>
        <end position="165"/>
    </location>
</feature>
<evidence type="ECO:0000259" key="1">
    <source>
        <dbReference type="Pfam" id="PF14231"/>
    </source>
</evidence>
<dbReference type="InterPro" id="IPR025951">
    <property type="entry name" value="GXWXG_dom"/>
</dbReference>
<dbReference type="KEGG" id="asun:KG104_08700"/>
<dbReference type="Pfam" id="PF14232">
    <property type="entry name" value="DUF4334"/>
    <property type="match status" value="1"/>
</dbReference>
<accession>A0A975XMJ6</accession>
<evidence type="ECO:0000259" key="2">
    <source>
        <dbReference type="Pfam" id="PF14232"/>
    </source>
</evidence>
<dbReference type="EMBL" id="CP076456">
    <property type="protein sequence ID" value="QWQ37763.1"/>
    <property type="molecule type" value="Genomic_DNA"/>
</dbReference>
<dbReference type="InterPro" id="IPR025568">
    <property type="entry name" value="DUF4334"/>
</dbReference>
<organism evidence="3 4">
    <name type="scientific">Arthrobacter sunyaminii</name>
    <dbReference type="NCBI Taxonomy" id="2816859"/>
    <lineage>
        <taxon>Bacteria</taxon>
        <taxon>Bacillati</taxon>
        <taxon>Actinomycetota</taxon>
        <taxon>Actinomycetes</taxon>
        <taxon>Micrococcales</taxon>
        <taxon>Micrococcaceae</taxon>
        <taxon>Arthrobacter</taxon>
    </lineage>
</organism>
<evidence type="ECO:0000313" key="4">
    <source>
        <dbReference type="Proteomes" id="UP000680588"/>
    </source>
</evidence>
<reference evidence="3" key="1">
    <citation type="submission" date="2021-06" db="EMBL/GenBank/DDBJ databases">
        <title>Novel species in genus Arthrobacter.</title>
        <authorList>
            <person name="Zhang G."/>
        </authorList>
    </citation>
    <scope>NUCLEOTIDE SEQUENCE</scope>
    <source>
        <strain evidence="3">Zg-ZUI122</strain>
    </source>
</reference>
<keyword evidence="4" id="KW-1185">Reference proteome</keyword>
<protein>
    <submittedName>
        <fullName evidence="3">DUF4334 domain-containing protein</fullName>
    </submittedName>
</protein>
<gene>
    <name evidence="3" type="ORF">KG104_08700</name>
</gene>
<proteinExistence type="predicted"/>
<evidence type="ECO:0000313" key="3">
    <source>
        <dbReference type="EMBL" id="QWQ37763.1"/>
    </source>
</evidence>
<dbReference type="RefSeq" id="WP_216202367.1">
    <property type="nucleotide sequence ID" value="NZ_CP076456.1"/>
</dbReference>
<sequence length="265" mass="28236">MAAQIAAELGSDFVVRFENGKGKSRTIRSSAPATNPAAARAFTSGYEDANSDAEKLESAGGHWEAYAPLSGARLGNPTGISPNNDVTQALAGLNGLSAGATSSEALAFFDSLPPVGINELTGSWQGAEVPTGHPLDGVLGSFGWQGKRFEGTESAHPLVFSGRDGNLFEVNPWFVPLRTALKLGPILRRPAAGRVIRPLLRLLRTTQPKARLRMMEYRGVASATMIYDSLPINDAFRRVDANTLLGAMDMPGPHPSFMFTLVRIS</sequence>
<name>A0A975XMJ6_9MICC</name>